<dbReference type="Gene3D" id="3.40.50.720">
    <property type="entry name" value="NAD(P)-binding Rossmann-like Domain"/>
    <property type="match status" value="1"/>
</dbReference>
<keyword evidence="2" id="KW-0521">NADP</keyword>
<organism evidence="4 5">
    <name type="scientific">Modicella reniformis</name>
    <dbReference type="NCBI Taxonomy" id="1440133"/>
    <lineage>
        <taxon>Eukaryota</taxon>
        <taxon>Fungi</taxon>
        <taxon>Fungi incertae sedis</taxon>
        <taxon>Mucoromycota</taxon>
        <taxon>Mortierellomycotina</taxon>
        <taxon>Mortierellomycetes</taxon>
        <taxon>Mortierellales</taxon>
        <taxon>Mortierellaceae</taxon>
        <taxon>Modicella</taxon>
    </lineage>
</organism>
<evidence type="ECO:0000256" key="1">
    <source>
        <dbReference type="ARBA" id="ARBA00006484"/>
    </source>
</evidence>
<dbReference type="InterPro" id="IPR002347">
    <property type="entry name" value="SDR_fam"/>
</dbReference>
<dbReference type="Proteomes" id="UP000749646">
    <property type="component" value="Unassembled WGS sequence"/>
</dbReference>
<evidence type="ECO:0000256" key="2">
    <source>
        <dbReference type="ARBA" id="ARBA00022857"/>
    </source>
</evidence>
<name>A0A9P6J0J2_9FUNG</name>
<dbReference type="PRINTS" id="PR00081">
    <property type="entry name" value="GDHRDH"/>
</dbReference>
<dbReference type="InterPro" id="IPR020904">
    <property type="entry name" value="Sc_DH/Rdtase_CS"/>
</dbReference>
<dbReference type="InterPro" id="IPR036291">
    <property type="entry name" value="NAD(P)-bd_dom_sf"/>
</dbReference>
<evidence type="ECO:0000256" key="3">
    <source>
        <dbReference type="ARBA" id="ARBA00023002"/>
    </source>
</evidence>
<dbReference type="FunFam" id="3.40.50.720:FF:000281">
    <property type="entry name" value="Uncharacterized oxidoreductase YIR035C"/>
    <property type="match status" value="1"/>
</dbReference>
<dbReference type="PANTHER" id="PTHR43008">
    <property type="entry name" value="BENZIL REDUCTASE"/>
    <property type="match status" value="1"/>
</dbReference>
<dbReference type="Pfam" id="PF00106">
    <property type="entry name" value="adh_short"/>
    <property type="match status" value="1"/>
</dbReference>
<reference evidence="4" key="1">
    <citation type="journal article" date="2020" name="Fungal Divers.">
        <title>Resolving the Mortierellaceae phylogeny through synthesis of multi-gene phylogenetics and phylogenomics.</title>
        <authorList>
            <person name="Vandepol N."/>
            <person name="Liber J."/>
            <person name="Desiro A."/>
            <person name="Na H."/>
            <person name="Kennedy M."/>
            <person name="Barry K."/>
            <person name="Grigoriev I.V."/>
            <person name="Miller A.N."/>
            <person name="O'Donnell K."/>
            <person name="Stajich J.E."/>
            <person name="Bonito G."/>
        </authorList>
    </citation>
    <scope>NUCLEOTIDE SEQUENCE</scope>
    <source>
        <strain evidence="4">MES-2147</strain>
    </source>
</reference>
<comment type="similarity">
    <text evidence="1">Belongs to the short-chain dehydrogenases/reductases (SDR) family.</text>
</comment>
<dbReference type="PANTHER" id="PTHR43008:SF8">
    <property type="entry name" value="BENZIL REDUCTASE ((S)-BENZOIN FORMING) IRC24"/>
    <property type="match status" value="1"/>
</dbReference>
<accession>A0A9P6J0J2</accession>
<dbReference type="GO" id="GO:0050664">
    <property type="term" value="F:oxidoreductase activity, acting on NAD(P)H, oxygen as acceptor"/>
    <property type="evidence" value="ECO:0007669"/>
    <property type="project" value="TreeGrafter"/>
</dbReference>
<keyword evidence="5" id="KW-1185">Reference proteome</keyword>
<keyword evidence="3" id="KW-0560">Oxidoreductase</keyword>
<evidence type="ECO:0000313" key="5">
    <source>
        <dbReference type="Proteomes" id="UP000749646"/>
    </source>
</evidence>
<dbReference type="EMBL" id="JAAAHW010006664">
    <property type="protein sequence ID" value="KAF9956703.1"/>
    <property type="molecule type" value="Genomic_DNA"/>
</dbReference>
<dbReference type="PROSITE" id="PS00061">
    <property type="entry name" value="ADH_SHORT"/>
    <property type="match status" value="1"/>
</dbReference>
<dbReference type="SUPFAM" id="SSF51735">
    <property type="entry name" value="NAD(P)-binding Rossmann-fold domains"/>
    <property type="match status" value="1"/>
</dbReference>
<gene>
    <name evidence="4" type="ORF">BGZ65_002504</name>
</gene>
<protein>
    <recommendedName>
        <fullName evidence="6">NAD(P)-binding protein</fullName>
    </recommendedName>
</protein>
<proteinExistence type="inferred from homology"/>
<dbReference type="AlphaFoldDB" id="A0A9P6J0J2"/>
<dbReference type="OrthoDB" id="153074at2759"/>
<evidence type="ECO:0000313" key="4">
    <source>
        <dbReference type="EMBL" id="KAF9956703.1"/>
    </source>
</evidence>
<sequence>MTNPTLIVTGASRGIGKSTVLLAIQFQRANVIGVARSQDALQQLSDHIEQDLQLKDRFKFVAGDITAESTAKSVVSLALNSWSGRVDGLALNAGVIEPLGTIANTSIQEWKQAFDTNFFSILTLVQHALPELRMSRGRVILVNSGAAFIPTHGWGAYCSSKAALKIFGDILAEEESEVTTISIRPGTVDTEMQSTIRAKGIGKMTPKKHDKFLDLHKNKELLHPDDPGYIIAALAVQGPIALSGGFFAWNDDELKAYRKQE</sequence>
<comment type="caution">
    <text evidence="4">The sequence shown here is derived from an EMBL/GenBank/DDBJ whole genome shotgun (WGS) entry which is preliminary data.</text>
</comment>
<evidence type="ECO:0008006" key="6">
    <source>
        <dbReference type="Google" id="ProtNLM"/>
    </source>
</evidence>